<dbReference type="Gene3D" id="3.40.50.150">
    <property type="entry name" value="Vaccinia Virus protein VP39"/>
    <property type="match status" value="1"/>
</dbReference>
<keyword evidence="1" id="KW-0489">Methyltransferase</keyword>
<evidence type="ECO:0000313" key="1">
    <source>
        <dbReference type="EMBL" id="SHE41998.1"/>
    </source>
</evidence>
<dbReference type="Proteomes" id="UP000184423">
    <property type="component" value="Unassembled WGS sequence"/>
</dbReference>
<sequence length="192" mass="21409">MYKVVLKATSLAHKIVEKVVVDGDVVVDATLGNGNDTLFLSSLTINGMVYSFEVQKSAVDRFNKIIDEEGIKNIKVINDGHQNMDLYIDKKVKAIMFNLGYLPGSDKTITTKSDTTLEAVQKGLKLLVPGGVMTIAVYVGHEEGQREAEDLLKEITELDSKHFSVMNINFINRKNAPFLLVIEKNDSYREDI</sequence>
<proteinExistence type="predicted"/>
<reference evidence="2" key="1">
    <citation type="submission" date="2016-11" db="EMBL/GenBank/DDBJ databases">
        <authorList>
            <person name="Varghese N."/>
            <person name="Submissions S."/>
        </authorList>
    </citation>
    <scope>NUCLEOTIDE SEQUENCE [LARGE SCALE GENOMIC DNA]</scope>
    <source>
        <strain evidence="2">DSM 10124</strain>
    </source>
</reference>
<dbReference type="EMBL" id="FQVG01000004">
    <property type="protein sequence ID" value="SHE41998.1"/>
    <property type="molecule type" value="Genomic_DNA"/>
</dbReference>
<keyword evidence="2" id="KW-1185">Reference proteome</keyword>
<evidence type="ECO:0000313" key="2">
    <source>
        <dbReference type="Proteomes" id="UP000184423"/>
    </source>
</evidence>
<dbReference type="AlphaFoldDB" id="A0A1M4TCB9"/>
<dbReference type="InterPro" id="IPR010719">
    <property type="entry name" value="MnmM_MeTrfase"/>
</dbReference>
<name>A0A1M4TCB9_9CLOT</name>
<dbReference type="PANTHER" id="PTHR35276:SF1">
    <property type="entry name" value="TRNA (MNM(5)S(2)U34)-METHYLTRANSFERASE, CHLOROPLASTIC"/>
    <property type="match status" value="1"/>
</dbReference>
<dbReference type="Pfam" id="PF06962">
    <property type="entry name" value="rRNA_methylase"/>
    <property type="match status" value="1"/>
</dbReference>
<dbReference type="PANTHER" id="PTHR35276">
    <property type="entry name" value="S-ADENOSYL-L-METHIONINE-DEPENDENT METHYLTRANSFERASES SUPERFAMILY PROTEIN"/>
    <property type="match status" value="1"/>
</dbReference>
<accession>A0A1M4TCB9</accession>
<dbReference type="GO" id="GO:0008168">
    <property type="term" value="F:methyltransferase activity"/>
    <property type="evidence" value="ECO:0007669"/>
    <property type="project" value="UniProtKB-KW"/>
</dbReference>
<dbReference type="RefSeq" id="WP_027308241.1">
    <property type="nucleotide sequence ID" value="NZ_FQVG01000004.1"/>
</dbReference>
<gene>
    <name evidence="1" type="ORF">SAMN02746091_00343</name>
</gene>
<dbReference type="SUPFAM" id="SSF53335">
    <property type="entry name" value="S-adenosyl-L-methionine-dependent methyltransferases"/>
    <property type="match status" value="1"/>
</dbReference>
<dbReference type="GO" id="GO:0032259">
    <property type="term" value="P:methylation"/>
    <property type="evidence" value="ECO:0007669"/>
    <property type="project" value="UniProtKB-KW"/>
</dbReference>
<keyword evidence="1" id="KW-0808">Transferase</keyword>
<organism evidence="1 2">
    <name type="scientific">Caloramator proteoclasticus DSM 10124</name>
    <dbReference type="NCBI Taxonomy" id="1121262"/>
    <lineage>
        <taxon>Bacteria</taxon>
        <taxon>Bacillati</taxon>
        <taxon>Bacillota</taxon>
        <taxon>Clostridia</taxon>
        <taxon>Eubacteriales</taxon>
        <taxon>Clostridiaceae</taxon>
        <taxon>Caloramator</taxon>
    </lineage>
</organism>
<dbReference type="InterPro" id="IPR029063">
    <property type="entry name" value="SAM-dependent_MTases_sf"/>
</dbReference>
<protein>
    <submittedName>
        <fullName evidence="1">Putative rRNA methylase</fullName>
    </submittedName>
</protein>